<evidence type="ECO:0000313" key="2">
    <source>
        <dbReference type="Proteomes" id="UP000236732"/>
    </source>
</evidence>
<reference evidence="1 2" key="1">
    <citation type="submission" date="2016-10" db="EMBL/GenBank/DDBJ databases">
        <authorList>
            <person name="de Groot N.N."/>
        </authorList>
    </citation>
    <scope>NUCLEOTIDE SEQUENCE [LARGE SCALE GENOMIC DNA]</scope>
    <source>
        <strain evidence="1 2">CGMCC 4.7037</strain>
    </source>
</reference>
<proteinExistence type="predicted"/>
<gene>
    <name evidence="1" type="ORF">SAMN05444920_106351</name>
</gene>
<dbReference type="Proteomes" id="UP000236732">
    <property type="component" value="Unassembled WGS sequence"/>
</dbReference>
<sequence length="54" mass="5750">MWCACGAIVESAAIVGPEAIASIGMEEPVVRMSLRYARYALSTLTTALFQLPCS</sequence>
<dbReference type="AlphaFoldDB" id="A0A1H6DUM6"/>
<protein>
    <submittedName>
        <fullName evidence="1">Uncharacterized protein</fullName>
    </submittedName>
</protein>
<dbReference type="EMBL" id="FNVT01000006">
    <property type="protein sequence ID" value="SEG88978.1"/>
    <property type="molecule type" value="Genomic_DNA"/>
</dbReference>
<keyword evidence="2" id="KW-1185">Reference proteome</keyword>
<organism evidence="1 2">
    <name type="scientific">Nonomuraea solani</name>
    <dbReference type="NCBI Taxonomy" id="1144553"/>
    <lineage>
        <taxon>Bacteria</taxon>
        <taxon>Bacillati</taxon>
        <taxon>Actinomycetota</taxon>
        <taxon>Actinomycetes</taxon>
        <taxon>Streptosporangiales</taxon>
        <taxon>Streptosporangiaceae</taxon>
        <taxon>Nonomuraea</taxon>
    </lineage>
</organism>
<name>A0A1H6DUM6_9ACTN</name>
<evidence type="ECO:0000313" key="1">
    <source>
        <dbReference type="EMBL" id="SEG88978.1"/>
    </source>
</evidence>
<accession>A0A1H6DUM6</accession>